<evidence type="ECO:0000313" key="2">
    <source>
        <dbReference type="Proteomes" id="UP000003891"/>
    </source>
</evidence>
<sequence>MPPYFSVHYSFPYDYFSSNFTKNVYETIFEFFPFKSGYWESKNNSLEEIISWNSKLLSKKFKLGLNQHVKNDYKQMLLHSDQYSHLRLFWIYHSNEITLHLILPEDEVELNDNTWRFDGSQLAPLLQLSIRLWNKHRVNTVQTYRELGAPVNLRRILKGELASTDPFSIIGSEPFEKLERLESKYKTIMIDKGALIIEQDYASLFNEDTG</sequence>
<accession>G4H9E4</accession>
<gene>
    <name evidence="1" type="ORF">PaelaDRAFT_0605</name>
</gene>
<dbReference type="STRING" id="743719.PaelaDRAFT_0605"/>
<dbReference type="OrthoDB" id="1937061at2"/>
<name>G4H9E4_9BACL</name>
<reference evidence="1 2" key="1">
    <citation type="submission" date="2011-09" db="EMBL/GenBank/DDBJ databases">
        <title>The draft genome of Paenibacillus lactis 154.</title>
        <authorList>
            <consortium name="US DOE Joint Genome Institute (JGI-PGF)"/>
            <person name="Lucas S."/>
            <person name="Han J."/>
            <person name="Lapidus A."/>
            <person name="Cheng J.-F."/>
            <person name="Goodwin L."/>
            <person name="Pitluck S."/>
            <person name="Peters L."/>
            <person name="Land M.L."/>
            <person name="Hauser L."/>
            <person name="Siebers A."/>
            <person name="Thelen M."/>
            <person name="Hugenholtz P."/>
            <person name="Allgaier M."/>
            <person name="Woyke T.J."/>
        </authorList>
    </citation>
    <scope>NUCLEOTIDE SEQUENCE [LARGE SCALE GENOMIC DNA]</scope>
    <source>
        <strain evidence="1 2">154</strain>
    </source>
</reference>
<evidence type="ECO:0000313" key="1">
    <source>
        <dbReference type="EMBL" id="EHB68479.1"/>
    </source>
</evidence>
<organism evidence="1 2">
    <name type="scientific">Paenibacillus lactis 154</name>
    <dbReference type="NCBI Taxonomy" id="743719"/>
    <lineage>
        <taxon>Bacteria</taxon>
        <taxon>Bacillati</taxon>
        <taxon>Bacillota</taxon>
        <taxon>Bacilli</taxon>
        <taxon>Bacillales</taxon>
        <taxon>Paenibacillaceae</taxon>
        <taxon>Paenibacillus</taxon>
    </lineage>
</organism>
<dbReference type="EMBL" id="AGIP01000001">
    <property type="protein sequence ID" value="EHB68479.1"/>
    <property type="molecule type" value="Genomic_DNA"/>
</dbReference>
<proteinExistence type="predicted"/>
<dbReference type="eggNOG" id="ENOG503383Y">
    <property type="taxonomic scope" value="Bacteria"/>
</dbReference>
<dbReference type="Proteomes" id="UP000003891">
    <property type="component" value="Unassembled WGS sequence"/>
</dbReference>
<protein>
    <submittedName>
        <fullName evidence="1">Uncharacterized protein</fullName>
    </submittedName>
</protein>
<dbReference type="AlphaFoldDB" id="G4H9E4"/>